<name>A0A6J7X981_9CAUD</name>
<reference evidence="1" key="1">
    <citation type="submission" date="2020-05" db="EMBL/GenBank/DDBJ databases">
        <authorList>
            <person name="Chiriac C."/>
            <person name="Salcher M."/>
            <person name="Ghai R."/>
            <person name="Kavagutti S V."/>
        </authorList>
    </citation>
    <scope>NUCLEOTIDE SEQUENCE</scope>
</reference>
<organism evidence="1">
    <name type="scientific">uncultured Caudovirales phage</name>
    <dbReference type="NCBI Taxonomy" id="2100421"/>
    <lineage>
        <taxon>Viruses</taxon>
        <taxon>Duplodnaviria</taxon>
        <taxon>Heunggongvirae</taxon>
        <taxon>Uroviricota</taxon>
        <taxon>Caudoviricetes</taxon>
        <taxon>Peduoviridae</taxon>
        <taxon>Maltschvirus</taxon>
        <taxon>Maltschvirus maltsch</taxon>
    </lineage>
</organism>
<proteinExistence type="predicted"/>
<gene>
    <name evidence="1" type="ORF">UFOVP760_226</name>
</gene>
<protein>
    <submittedName>
        <fullName evidence="1">Uncharacterized protein</fullName>
    </submittedName>
</protein>
<dbReference type="EMBL" id="LR798360">
    <property type="protein sequence ID" value="CAB5226451.1"/>
    <property type="molecule type" value="Genomic_DNA"/>
</dbReference>
<accession>A0A6J7X981</accession>
<sequence>MDCSAVTPVSAFQSTNLSSKIDSFSRLGDRISRSLGAPMVNVEIHRDQLFENIAQACELYTSFAGYTEEYLVFDSNLYIDGVGIKLDDLFSITPYFKRIDKPTQTVYAVTSAIPGSVFSASTTLSGVYPNGLFVNQLLTTTDYLSVMNFNSTLLQYLKPSSNSQEQYINSFDYDAMEYRKVIDIFDFEEGSSTGINTLFTIEQTLAQQTYFSYAMGNYGFDLISWYTLKNWLEVREKLLAIRRHFTFDPRTQLLTFYPPPRTPGSGSRFFGTVACYVERPLRDIIKEPWVFQYALALSKIALGNNRGKYTGTTLFGGGSINFNDILSQGLEEKKALEEKLYTGAAPGLGNTSPAMFFIG</sequence>
<evidence type="ECO:0000313" key="1">
    <source>
        <dbReference type="EMBL" id="CAB5226451.1"/>
    </source>
</evidence>